<reference evidence="2" key="1">
    <citation type="journal article" date="2019" name="Int. J. Syst. Evol. Microbiol.">
        <title>The Global Catalogue of Microorganisms (GCM) 10K type strain sequencing project: providing services to taxonomists for standard genome sequencing and annotation.</title>
        <authorList>
            <consortium name="The Broad Institute Genomics Platform"/>
            <consortium name="The Broad Institute Genome Sequencing Center for Infectious Disease"/>
            <person name="Wu L."/>
            <person name="Ma J."/>
        </authorList>
    </citation>
    <scope>NUCLEOTIDE SEQUENCE [LARGE SCALE GENOMIC DNA]</scope>
    <source>
        <strain evidence="2">CGMCC 4.7349</strain>
    </source>
</reference>
<evidence type="ECO:0000313" key="2">
    <source>
        <dbReference type="Proteomes" id="UP000656881"/>
    </source>
</evidence>
<dbReference type="Proteomes" id="UP000656881">
    <property type="component" value="Unassembled WGS sequence"/>
</dbReference>
<dbReference type="RefSeq" id="WP_164326003.1">
    <property type="nucleotide sequence ID" value="NZ_BMNG01000011.1"/>
</dbReference>
<gene>
    <name evidence="1" type="ORF">GCM10012286_49420</name>
</gene>
<evidence type="ECO:0000313" key="1">
    <source>
        <dbReference type="EMBL" id="GGO50042.1"/>
    </source>
</evidence>
<accession>A0ABQ2MED6</accession>
<organism evidence="1 2">
    <name type="scientific">Streptomyces lasiicapitis</name>
    <dbReference type="NCBI Taxonomy" id="1923961"/>
    <lineage>
        <taxon>Bacteria</taxon>
        <taxon>Bacillati</taxon>
        <taxon>Actinomycetota</taxon>
        <taxon>Actinomycetes</taxon>
        <taxon>Kitasatosporales</taxon>
        <taxon>Streptomycetaceae</taxon>
        <taxon>Streptomyces</taxon>
    </lineage>
</organism>
<proteinExistence type="predicted"/>
<keyword evidence="2" id="KW-1185">Reference proteome</keyword>
<sequence>MRLGRAVATGIAEESALVGESPDELPAVDEIHPELTLEAAELAAEAPVEVTAGR</sequence>
<name>A0ABQ2MED6_9ACTN</name>
<dbReference type="EMBL" id="BMNG01000011">
    <property type="protein sequence ID" value="GGO50042.1"/>
    <property type="molecule type" value="Genomic_DNA"/>
</dbReference>
<protein>
    <submittedName>
        <fullName evidence="1">Uncharacterized protein</fullName>
    </submittedName>
</protein>
<comment type="caution">
    <text evidence="1">The sequence shown here is derived from an EMBL/GenBank/DDBJ whole genome shotgun (WGS) entry which is preliminary data.</text>
</comment>